<dbReference type="Pfam" id="PF00209">
    <property type="entry name" value="SNF"/>
    <property type="match status" value="1"/>
</dbReference>
<evidence type="ECO:0000313" key="6">
    <source>
        <dbReference type="EMBL" id="KAJ8316147.1"/>
    </source>
</evidence>
<keyword evidence="4" id="KW-1133">Transmembrane helix</keyword>
<evidence type="ECO:0000256" key="4">
    <source>
        <dbReference type="ARBA" id="ARBA00022989"/>
    </source>
</evidence>
<dbReference type="PROSITE" id="PS50267">
    <property type="entry name" value="NA_NEUROTRAN_SYMP_3"/>
    <property type="match status" value="1"/>
</dbReference>
<protein>
    <submittedName>
        <fullName evidence="6">Uncharacterized protein</fullName>
    </submittedName>
</protein>
<keyword evidence="7" id="KW-1185">Reference proteome</keyword>
<dbReference type="SUPFAM" id="SSF161070">
    <property type="entry name" value="SNF-like"/>
    <property type="match status" value="1"/>
</dbReference>
<evidence type="ECO:0000256" key="5">
    <source>
        <dbReference type="ARBA" id="ARBA00023136"/>
    </source>
</evidence>
<comment type="subcellular location">
    <subcellularLocation>
        <location evidence="1">Membrane</location>
        <topology evidence="1">Multi-pass membrane protein</topology>
    </subcellularLocation>
</comment>
<gene>
    <name evidence="6" type="ORF">KUTeg_006161</name>
</gene>
<reference evidence="6 7" key="1">
    <citation type="submission" date="2022-12" db="EMBL/GenBank/DDBJ databases">
        <title>Chromosome-level genome of Tegillarca granosa.</title>
        <authorList>
            <person name="Kim J."/>
        </authorList>
    </citation>
    <scope>NUCLEOTIDE SEQUENCE [LARGE SCALE GENOMIC DNA]</scope>
    <source>
        <strain evidence="6">Teg-2019</strain>
        <tissue evidence="6">Adductor muscle</tissue>
    </source>
</reference>
<proteinExistence type="predicted"/>
<dbReference type="EMBL" id="JARBDR010000328">
    <property type="protein sequence ID" value="KAJ8316147.1"/>
    <property type="molecule type" value="Genomic_DNA"/>
</dbReference>
<keyword evidence="5" id="KW-0472">Membrane</keyword>
<keyword evidence="2" id="KW-0813">Transport</keyword>
<comment type="caution">
    <text evidence="6">The sequence shown here is derived from an EMBL/GenBank/DDBJ whole genome shotgun (WGS) entry which is preliminary data.</text>
</comment>
<evidence type="ECO:0000256" key="2">
    <source>
        <dbReference type="ARBA" id="ARBA00022448"/>
    </source>
</evidence>
<dbReference type="InterPro" id="IPR037272">
    <property type="entry name" value="SNS_sf"/>
</dbReference>
<accession>A0ABQ9FFN6</accession>
<dbReference type="PANTHER" id="PTHR11616">
    <property type="entry name" value="SODIUM/CHLORIDE DEPENDENT TRANSPORTER"/>
    <property type="match status" value="1"/>
</dbReference>
<name>A0ABQ9FFN6_TEGGR</name>
<evidence type="ECO:0000256" key="3">
    <source>
        <dbReference type="ARBA" id="ARBA00022692"/>
    </source>
</evidence>
<dbReference type="InterPro" id="IPR000175">
    <property type="entry name" value="Na/ntran_symport"/>
</dbReference>
<sequence>MTDSAVNAKLKEMEVNFNCDKSSDTITSESRDENVERGNWSRKMDFVLSCLSYAVGLGNVWRFPYVCYRNGAELSFGQYASSGVVSIWKASPIFQGKFIYK</sequence>
<dbReference type="Proteomes" id="UP001217089">
    <property type="component" value="Unassembled WGS sequence"/>
</dbReference>
<evidence type="ECO:0000256" key="1">
    <source>
        <dbReference type="ARBA" id="ARBA00004141"/>
    </source>
</evidence>
<evidence type="ECO:0000313" key="7">
    <source>
        <dbReference type="Proteomes" id="UP001217089"/>
    </source>
</evidence>
<dbReference type="PANTHER" id="PTHR11616:SF240">
    <property type="entry name" value="BLOATED TUBULES, ISOFORM B-RELATED"/>
    <property type="match status" value="1"/>
</dbReference>
<organism evidence="6 7">
    <name type="scientific">Tegillarca granosa</name>
    <name type="common">Malaysian cockle</name>
    <name type="synonym">Anadara granosa</name>
    <dbReference type="NCBI Taxonomy" id="220873"/>
    <lineage>
        <taxon>Eukaryota</taxon>
        <taxon>Metazoa</taxon>
        <taxon>Spiralia</taxon>
        <taxon>Lophotrochozoa</taxon>
        <taxon>Mollusca</taxon>
        <taxon>Bivalvia</taxon>
        <taxon>Autobranchia</taxon>
        <taxon>Pteriomorphia</taxon>
        <taxon>Arcoida</taxon>
        <taxon>Arcoidea</taxon>
        <taxon>Arcidae</taxon>
        <taxon>Tegillarca</taxon>
    </lineage>
</organism>
<keyword evidence="3" id="KW-0812">Transmembrane</keyword>